<evidence type="ECO:0000313" key="3">
    <source>
        <dbReference type="EMBL" id="QDZ90999.1"/>
    </source>
</evidence>
<organism evidence="3 4">
    <name type="scientific">Shewanella decolorationis</name>
    <dbReference type="NCBI Taxonomy" id="256839"/>
    <lineage>
        <taxon>Bacteria</taxon>
        <taxon>Pseudomonadati</taxon>
        <taxon>Pseudomonadota</taxon>
        <taxon>Gammaproteobacteria</taxon>
        <taxon>Alteromonadales</taxon>
        <taxon>Shewanellaceae</taxon>
        <taxon>Shewanella</taxon>
    </lineage>
</organism>
<dbReference type="KEGG" id="sdeo:D0436_11280"/>
<feature type="signal peptide" evidence="1">
    <location>
        <begin position="1"/>
        <end position="17"/>
    </location>
</feature>
<sequence>MRKLFLFLSLLSTGVFAAPSLDHQVFDSQNQSVSLSEFKGKVVYVDFWASWCGPCRKSFPWMNAMQQKYRDQGLAVVAINLDTDKALAEEFLKQMPAQFSVRFNPEGDVARSFDLLGMPSSFVFNRQGQLVKNHVGFYQDNAADYEQELVSLLKE</sequence>
<dbReference type="InterPro" id="IPR050553">
    <property type="entry name" value="Thioredoxin_ResA/DsbE_sf"/>
</dbReference>
<reference evidence="3 4" key="1">
    <citation type="journal article" date="2019" name="Ecotoxicol. Environ. Saf.">
        <title>Microbial characterization of heavy metal resistant bacterial strains isolated from an electroplating wastewater treatment plant.</title>
        <authorList>
            <person name="Cai X."/>
            <person name="Zheng X."/>
            <person name="Zhang D."/>
            <person name="Iqbal W."/>
            <person name="Liu C."/>
            <person name="Yang B."/>
            <person name="Zhao X."/>
            <person name="Lu X."/>
            <person name="Mao Y."/>
        </authorList>
    </citation>
    <scope>NUCLEOTIDE SEQUENCE [LARGE SCALE GENOMIC DNA]</scope>
    <source>
        <strain evidence="3 4">Ni1-3</strain>
    </source>
</reference>
<feature type="domain" description="Thioredoxin" evidence="2">
    <location>
        <begin position="7"/>
        <end position="154"/>
    </location>
</feature>
<dbReference type="AlphaFoldDB" id="A0A5B8QYK1"/>
<dbReference type="Pfam" id="PF08534">
    <property type="entry name" value="Redoxin"/>
    <property type="match status" value="1"/>
</dbReference>
<dbReference type="PROSITE" id="PS51352">
    <property type="entry name" value="THIOREDOXIN_2"/>
    <property type="match status" value="1"/>
</dbReference>
<evidence type="ECO:0000259" key="2">
    <source>
        <dbReference type="PROSITE" id="PS51352"/>
    </source>
</evidence>
<dbReference type="PANTHER" id="PTHR42852">
    <property type="entry name" value="THIOL:DISULFIDE INTERCHANGE PROTEIN DSBE"/>
    <property type="match status" value="1"/>
</dbReference>
<dbReference type="InterPro" id="IPR013740">
    <property type="entry name" value="Redoxin"/>
</dbReference>
<evidence type="ECO:0000313" key="4">
    <source>
        <dbReference type="Proteomes" id="UP000321124"/>
    </source>
</evidence>
<evidence type="ECO:0000256" key="1">
    <source>
        <dbReference type="SAM" id="SignalP"/>
    </source>
</evidence>
<keyword evidence="1" id="KW-0732">Signal</keyword>
<gene>
    <name evidence="3" type="ORF">D0436_11280</name>
</gene>
<dbReference type="InterPro" id="IPR036249">
    <property type="entry name" value="Thioredoxin-like_sf"/>
</dbReference>
<accession>A0A5B8QYK1</accession>
<dbReference type="Proteomes" id="UP000321124">
    <property type="component" value="Chromosome"/>
</dbReference>
<name>A0A5B8QYK1_9GAMM</name>
<dbReference type="InterPro" id="IPR013766">
    <property type="entry name" value="Thioredoxin_domain"/>
</dbReference>
<protein>
    <submittedName>
        <fullName evidence="3">TlpA family protein disulfide reductase</fullName>
    </submittedName>
</protein>
<dbReference type="RefSeq" id="WP_023267285.1">
    <property type="nucleotide sequence ID" value="NZ_BSOL01000001.1"/>
</dbReference>
<dbReference type="Gene3D" id="3.40.30.10">
    <property type="entry name" value="Glutaredoxin"/>
    <property type="match status" value="1"/>
</dbReference>
<dbReference type="GO" id="GO:0016491">
    <property type="term" value="F:oxidoreductase activity"/>
    <property type="evidence" value="ECO:0007669"/>
    <property type="project" value="InterPro"/>
</dbReference>
<dbReference type="EMBL" id="CP031775">
    <property type="protein sequence ID" value="QDZ90999.1"/>
    <property type="molecule type" value="Genomic_DNA"/>
</dbReference>
<dbReference type="PANTHER" id="PTHR42852:SF18">
    <property type="entry name" value="CHROMOSOME UNDETERMINED SCAFFOLD_47, WHOLE GENOME SHOTGUN SEQUENCE"/>
    <property type="match status" value="1"/>
</dbReference>
<proteinExistence type="predicted"/>
<dbReference type="CDD" id="cd02966">
    <property type="entry name" value="TlpA_like_family"/>
    <property type="match status" value="1"/>
</dbReference>
<feature type="chain" id="PRO_5022692888" evidence="1">
    <location>
        <begin position="18"/>
        <end position="155"/>
    </location>
</feature>
<dbReference type="OrthoDB" id="9799347at2"/>
<dbReference type="SUPFAM" id="SSF52833">
    <property type="entry name" value="Thioredoxin-like"/>
    <property type="match status" value="1"/>
</dbReference>